<feature type="compositionally biased region" description="Basic and acidic residues" evidence="1">
    <location>
        <begin position="280"/>
        <end position="301"/>
    </location>
</feature>
<feature type="compositionally biased region" description="Basic and acidic residues" evidence="1">
    <location>
        <begin position="261"/>
        <end position="271"/>
    </location>
</feature>
<dbReference type="PANTHER" id="PTHR34117:SF1">
    <property type="entry name" value="STYLE CELL-CYCLE INHIBITOR 1"/>
    <property type="match status" value="1"/>
</dbReference>
<feature type="compositionally biased region" description="Basic residues" evidence="1">
    <location>
        <begin position="24"/>
        <end position="39"/>
    </location>
</feature>
<dbReference type="EMBL" id="JAPDRK010000007">
    <property type="protein sequence ID" value="KAJ9610860.1"/>
    <property type="molecule type" value="Genomic_DNA"/>
</dbReference>
<feature type="region of interest" description="Disordered" evidence="1">
    <location>
        <begin position="1"/>
        <end position="54"/>
    </location>
</feature>
<evidence type="ECO:0000313" key="3">
    <source>
        <dbReference type="Proteomes" id="UP001172673"/>
    </source>
</evidence>
<keyword evidence="3" id="KW-1185">Reference proteome</keyword>
<proteinExistence type="predicted"/>
<feature type="region of interest" description="Disordered" evidence="1">
    <location>
        <begin position="222"/>
        <end position="301"/>
    </location>
</feature>
<protein>
    <submittedName>
        <fullName evidence="2">Uncharacterized protein</fullName>
    </submittedName>
</protein>
<dbReference type="InterPro" id="IPR044688">
    <property type="entry name" value="SCI-1-like"/>
</dbReference>
<evidence type="ECO:0000313" key="2">
    <source>
        <dbReference type="EMBL" id="KAJ9610860.1"/>
    </source>
</evidence>
<evidence type="ECO:0000256" key="1">
    <source>
        <dbReference type="SAM" id="MobiDB-lite"/>
    </source>
</evidence>
<gene>
    <name evidence="2" type="ORF">H2200_005637</name>
</gene>
<feature type="compositionally biased region" description="Basic residues" evidence="1">
    <location>
        <begin position="1"/>
        <end position="10"/>
    </location>
</feature>
<name>A0AA39CJT7_9EURO</name>
<organism evidence="2 3">
    <name type="scientific">Cladophialophora chaetospira</name>
    <dbReference type="NCBI Taxonomy" id="386627"/>
    <lineage>
        <taxon>Eukaryota</taxon>
        <taxon>Fungi</taxon>
        <taxon>Dikarya</taxon>
        <taxon>Ascomycota</taxon>
        <taxon>Pezizomycotina</taxon>
        <taxon>Eurotiomycetes</taxon>
        <taxon>Chaetothyriomycetidae</taxon>
        <taxon>Chaetothyriales</taxon>
        <taxon>Herpotrichiellaceae</taxon>
        <taxon>Cladophialophora</taxon>
    </lineage>
</organism>
<sequence>MPDSRHKSRSRSPYQDDRSERSHRQYRSRSPSKRHKHSHSSTSTRAKPLPFGAQDLSRNALPTYNPLFALYLDIQKQIILEALDEKEVKGRWKSFVGKWNRGELAEGWYAPETLAKAQASADGERRTATKVHCTEYTPTGQTSQTRHEDEPSDDDYGPALPNSLTSRHDEHTSPSTRGHGATIPSLNDLRARDEESLEDATTARQNYIDSIRYERKLDRNQQKEQLEDLVPRAQAGTRERQLEKKREKADSNWSFAAAKEAGGDVELRESEVMGDEDSLGELKRMKHEREKKKNERELRKEEILRARRAEREVRLQAVKEREEKTMSVFREIARQRFGGGTPEEP</sequence>
<reference evidence="2" key="1">
    <citation type="submission" date="2022-10" db="EMBL/GenBank/DDBJ databases">
        <title>Culturing micro-colonial fungi from biological soil crusts in the Mojave desert and describing Neophaeococcomyces mojavensis, and introducing the new genera and species Taxawa tesnikishii.</title>
        <authorList>
            <person name="Kurbessoian T."/>
            <person name="Stajich J.E."/>
        </authorList>
    </citation>
    <scope>NUCLEOTIDE SEQUENCE</scope>
    <source>
        <strain evidence="2">TK_41</strain>
    </source>
</reference>
<dbReference type="PANTHER" id="PTHR34117">
    <property type="entry name" value="STYLE CELL-CYCLE INHIBITOR 1"/>
    <property type="match status" value="1"/>
</dbReference>
<feature type="compositionally biased region" description="Basic and acidic residues" evidence="1">
    <location>
        <begin position="237"/>
        <end position="250"/>
    </location>
</feature>
<dbReference type="AlphaFoldDB" id="A0AA39CJT7"/>
<accession>A0AA39CJT7</accession>
<dbReference type="Proteomes" id="UP001172673">
    <property type="component" value="Unassembled WGS sequence"/>
</dbReference>
<comment type="caution">
    <text evidence="2">The sequence shown here is derived from an EMBL/GenBank/DDBJ whole genome shotgun (WGS) entry which is preliminary data.</text>
</comment>
<feature type="compositionally biased region" description="Basic and acidic residues" evidence="1">
    <location>
        <begin position="14"/>
        <end position="23"/>
    </location>
</feature>
<feature type="region of interest" description="Disordered" evidence="1">
    <location>
        <begin position="119"/>
        <end position="201"/>
    </location>
</feature>